<evidence type="ECO:0000256" key="1">
    <source>
        <dbReference type="SAM" id="MobiDB-lite"/>
    </source>
</evidence>
<accession>A0A9D4YW60</accession>
<dbReference type="EMBL" id="SIDB01000008">
    <property type="protein sequence ID" value="KAI3429667.1"/>
    <property type="molecule type" value="Genomic_DNA"/>
</dbReference>
<feature type="compositionally biased region" description="Polar residues" evidence="1">
    <location>
        <begin position="308"/>
        <end position="319"/>
    </location>
</feature>
<reference evidence="2" key="2">
    <citation type="submission" date="2020-11" db="EMBL/GenBank/DDBJ databases">
        <authorList>
            <person name="Cecchin M."/>
            <person name="Marcolungo L."/>
            <person name="Rossato M."/>
            <person name="Girolomoni L."/>
            <person name="Cosentino E."/>
            <person name="Cuine S."/>
            <person name="Li-Beisson Y."/>
            <person name="Delledonne M."/>
            <person name="Ballottari M."/>
        </authorList>
    </citation>
    <scope>NUCLEOTIDE SEQUENCE</scope>
    <source>
        <strain evidence="2">211/11P</strain>
        <tissue evidence="2">Whole cell</tissue>
    </source>
</reference>
<name>A0A9D4YW60_CHLVU</name>
<dbReference type="Proteomes" id="UP001055712">
    <property type="component" value="Unassembled WGS sequence"/>
</dbReference>
<protein>
    <submittedName>
        <fullName evidence="2">Uncharacterized protein</fullName>
    </submittedName>
</protein>
<feature type="compositionally biased region" description="Polar residues" evidence="1">
    <location>
        <begin position="634"/>
        <end position="646"/>
    </location>
</feature>
<comment type="caution">
    <text evidence="2">The sequence shown here is derived from an EMBL/GenBank/DDBJ whole genome shotgun (WGS) entry which is preliminary data.</text>
</comment>
<gene>
    <name evidence="2" type="ORF">D9Q98_005752</name>
</gene>
<feature type="region of interest" description="Disordered" evidence="1">
    <location>
        <begin position="618"/>
        <end position="675"/>
    </location>
</feature>
<sequence length="696" mass="73185">MALECPLRTSLPHSAFEATHAGVHPPEIRAYKLGKKRWSYNQVELVLGEAGGNRQATVLQATHSAAQFPESHQDSAVSFLVQLKSGQKLQVHIYLCYEQRKQRPHHASQTADLAATPMPSPLASAAVNGHQAPAAADAVAAAAGASNSDNLHSWLLVVRSHCRKGCSGPTLRSIQRFGRLGKRSWSESTSSAATDHAAGGAQPSASSMKDPKFMYLSLDEACTHVDASAFRLVAGIYNRQGTRLLATSVSPPIRVLANNDVPTGAARIPLEACLPADWEGWGAEEAAMALPDVPRAEGDADGRRKVTLRSSGSPPSDGSQAEDMLDAVPSMERRHSQPGMERRHSQPGMERRHSQPGMERRHSQPGMERRHSQPRKQQHQQPVAASVQQLQRATSSAMPLASAAAVAFASQQQQQQEQQQQEQGQTLMQQLQQFQQLQQLQQLQQFQQQQPAWQQPLPSPNGDQLQQLSQLLQLLQTIHGTNAAGAPSLGQSQPFPGASAALSPFQLPLANPAPDAAVGGLLAGLPPFSGAPAVSNPAQLPPGLLSLLSGASLPPAGLAWPAVPPAPAVSVAAGTLPVQPAQPHSPAAGDGIAKQHSDPAAQQQQALQQVLLWAASQGKPEHGGAVPSAGGSHGLQQLTSGMSAPMTSAVAHPSPMTNTGAPDVKPPPPSSDVPMDAMIMLADLAAAADLAQSNSP</sequence>
<reference evidence="2" key="1">
    <citation type="journal article" date="2019" name="Plant J.">
        <title>Chlorella vulgaris genome assembly and annotation reveals the molecular basis for metabolic acclimation to high light conditions.</title>
        <authorList>
            <person name="Cecchin M."/>
            <person name="Marcolungo L."/>
            <person name="Rossato M."/>
            <person name="Girolomoni L."/>
            <person name="Cosentino E."/>
            <person name="Cuine S."/>
            <person name="Li-Beisson Y."/>
            <person name="Delledonne M."/>
            <person name="Ballottari M."/>
        </authorList>
    </citation>
    <scope>NUCLEOTIDE SEQUENCE</scope>
    <source>
        <strain evidence="2">211/11P</strain>
    </source>
</reference>
<evidence type="ECO:0000313" key="3">
    <source>
        <dbReference type="Proteomes" id="UP001055712"/>
    </source>
</evidence>
<evidence type="ECO:0000313" key="2">
    <source>
        <dbReference type="EMBL" id="KAI3429667.1"/>
    </source>
</evidence>
<organism evidence="2 3">
    <name type="scientific">Chlorella vulgaris</name>
    <name type="common">Green alga</name>
    <dbReference type="NCBI Taxonomy" id="3077"/>
    <lineage>
        <taxon>Eukaryota</taxon>
        <taxon>Viridiplantae</taxon>
        <taxon>Chlorophyta</taxon>
        <taxon>core chlorophytes</taxon>
        <taxon>Trebouxiophyceae</taxon>
        <taxon>Chlorellales</taxon>
        <taxon>Chlorellaceae</taxon>
        <taxon>Chlorella clade</taxon>
        <taxon>Chlorella</taxon>
    </lineage>
</organism>
<dbReference type="AlphaFoldDB" id="A0A9D4YW60"/>
<proteinExistence type="predicted"/>
<dbReference type="OrthoDB" id="515355at2759"/>
<feature type="region of interest" description="Disordered" evidence="1">
    <location>
        <begin position="291"/>
        <end position="396"/>
    </location>
</feature>
<feature type="compositionally biased region" description="Basic and acidic residues" evidence="1">
    <location>
        <begin position="294"/>
        <end position="304"/>
    </location>
</feature>
<feature type="compositionally biased region" description="Polar residues" evidence="1">
    <location>
        <begin position="379"/>
        <end position="392"/>
    </location>
</feature>
<keyword evidence="3" id="KW-1185">Reference proteome</keyword>
<feature type="compositionally biased region" description="Basic and acidic residues" evidence="1">
    <location>
        <begin position="331"/>
        <end position="371"/>
    </location>
</feature>
<feature type="region of interest" description="Disordered" evidence="1">
    <location>
        <begin position="577"/>
        <end position="605"/>
    </location>
</feature>